<evidence type="ECO:0000256" key="5">
    <source>
        <dbReference type="ARBA" id="ARBA00022737"/>
    </source>
</evidence>
<comment type="subcellular location">
    <subcellularLocation>
        <location evidence="1 7">Cytoplasm</location>
        <location evidence="1 7">Cytoskeleton</location>
    </subcellularLocation>
</comment>
<evidence type="ECO:0000256" key="2">
    <source>
        <dbReference type="ARBA" id="ARBA00022490"/>
    </source>
</evidence>
<name>A0A3Q3VWL0_MOLML</name>
<dbReference type="InterPro" id="IPR001084">
    <property type="entry name" value="MAP_tubulin-bd_rpt"/>
</dbReference>
<keyword evidence="4 7" id="KW-0493">Microtubule</keyword>
<dbReference type="GO" id="GO:0005874">
    <property type="term" value="C:microtubule"/>
    <property type="evidence" value="ECO:0007669"/>
    <property type="project" value="UniProtKB-KW"/>
</dbReference>
<keyword evidence="10" id="KW-1185">Reference proteome</keyword>
<evidence type="ECO:0000256" key="7">
    <source>
        <dbReference type="RuleBase" id="RU000686"/>
    </source>
</evidence>
<dbReference type="PROSITE" id="PS51491">
    <property type="entry name" value="TAU_MAP_2"/>
    <property type="match status" value="4"/>
</dbReference>
<dbReference type="Proteomes" id="UP000261620">
    <property type="component" value="Unplaced"/>
</dbReference>
<keyword evidence="5" id="KW-0677">Repeat</keyword>
<dbReference type="Ensembl" id="ENSMMOT00000003394.1">
    <property type="protein sequence ID" value="ENSMMOP00000003342.1"/>
    <property type="gene ID" value="ENSMMOG00000002679.1"/>
</dbReference>
<accession>A0A3Q3VWL0</accession>
<evidence type="ECO:0000256" key="6">
    <source>
        <dbReference type="ARBA" id="ARBA00023212"/>
    </source>
</evidence>
<dbReference type="AlphaFoldDB" id="A0A3Q3VWL0"/>
<dbReference type="GO" id="GO:0031175">
    <property type="term" value="P:neuron projection development"/>
    <property type="evidence" value="ECO:0007669"/>
    <property type="project" value="TreeGrafter"/>
</dbReference>
<feature type="compositionally biased region" description="Polar residues" evidence="8">
    <location>
        <begin position="1"/>
        <end position="27"/>
    </location>
</feature>
<dbReference type="GO" id="GO:0008017">
    <property type="term" value="F:microtubule binding"/>
    <property type="evidence" value="ECO:0007669"/>
    <property type="project" value="InterPro"/>
</dbReference>
<reference evidence="9" key="2">
    <citation type="submission" date="2025-09" db="UniProtKB">
        <authorList>
            <consortium name="Ensembl"/>
        </authorList>
    </citation>
    <scope>IDENTIFICATION</scope>
</reference>
<evidence type="ECO:0000256" key="3">
    <source>
        <dbReference type="ARBA" id="ARBA00022553"/>
    </source>
</evidence>
<evidence type="ECO:0000313" key="10">
    <source>
        <dbReference type="Proteomes" id="UP000261620"/>
    </source>
</evidence>
<feature type="compositionally biased region" description="Polar residues" evidence="8">
    <location>
        <begin position="65"/>
        <end position="82"/>
    </location>
</feature>
<dbReference type="OMA" id="DYMNDAS"/>
<proteinExistence type="predicted"/>
<feature type="region of interest" description="Disordered" evidence="8">
    <location>
        <begin position="1"/>
        <end position="122"/>
    </location>
</feature>
<evidence type="ECO:0000256" key="4">
    <source>
        <dbReference type="ARBA" id="ARBA00022701"/>
    </source>
</evidence>
<dbReference type="PANTHER" id="PTHR11501:SF14">
    <property type="entry name" value="MICROTUBULE-ASSOCIATED PROTEIN TAU"/>
    <property type="match status" value="1"/>
</dbReference>
<feature type="compositionally biased region" description="Low complexity" evidence="8">
    <location>
        <begin position="84"/>
        <end position="122"/>
    </location>
</feature>
<dbReference type="PROSITE" id="PS00229">
    <property type="entry name" value="TAU_MAP_1"/>
    <property type="match status" value="2"/>
</dbReference>
<keyword evidence="2 7" id="KW-0963">Cytoplasm</keyword>
<protein>
    <recommendedName>
        <fullName evidence="7">Microtubule-associated protein</fullName>
    </recommendedName>
</protein>
<keyword evidence="3" id="KW-0597">Phosphoprotein</keyword>
<keyword evidence="6 7" id="KW-0206">Cytoskeleton</keyword>
<reference evidence="9" key="1">
    <citation type="submission" date="2025-08" db="UniProtKB">
        <authorList>
            <consortium name="Ensembl"/>
        </authorList>
    </citation>
    <scope>IDENTIFICATION</scope>
</reference>
<dbReference type="GO" id="GO:0000226">
    <property type="term" value="P:microtubule cytoskeleton organization"/>
    <property type="evidence" value="ECO:0007669"/>
    <property type="project" value="TreeGrafter"/>
</dbReference>
<dbReference type="PANTHER" id="PTHR11501">
    <property type="entry name" value="MICROTUBULE-ASSOCIATED PROTEIN"/>
    <property type="match status" value="1"/>
</dbReference>
<dbReference type="GO" id="GO:0043005">
    <property type="term" value="C:neuron projection"/>
    <property type="evidence" value="ECO:0007669"/>
    <property type="project" value="TreeGrafter"/>
</dbReference>
<dbReference type="InterPro" id="IPR027324">
    <property type="entry name" value="MAP2/MAP4/Tau"/>
</dbReference>
<evidence type="ECO:0000256" key="1">
    <source>
        <dbReference type="ARBA" id="ARBA00004245"/>
    </source>
</evidence>
<evidence type="ECO:0000313" key="9">
    <source>
        <dbReference type="Ensembl" id="ENSMMOP00000003342.1"/>
    </source>
</evidence>
<sequence length="306" mass="31882">MDYMNDASNSYSSGDAMSSSLANMTLSEQRHQENGVQVGHRSPGVAKMKAQANVDNGSADKVHAQSGQSSPGTPKSPSSQALSAKGVAEVNKVKKVAVVRSSPKSPGSLKSPRAPLAAAAPLPDLKGVKSKIGSTENMKHQPGGGKVQILDKKIDLSNVQARCGSKDNIKYTPGGGKVQILDKKLDLSNVQSRCGSKDNIRHVAGGGGNIEIKNEKLEYKVQSKIGSLDNIGHVPGGGSKKIESHKLSFRETARARTDHGAEIVSLEDSPQQLSTVSSSGSINMADSPPLSTLADQVSASLAKQGL</sequence>
<evidence type="ECO:0000256" key="8">
    <source>
        <dbReference type="SAM" id="MobiDB-lite"/>
    </source>
</evidence>
<organism evidence="9 10">
    <name type="scientific">Mola mola</name>
    <name type="common">Ocean sunfish</name>
    <name type="synonym">Tetraodon mola</name>
    <dbReference type="NCBI Taxonomy" id="94237"/>
    <lineage>
        <taxon>Eukaryota</taxon>
        <taxon>Metazoa</taxon>
        <taxon>Chordata</taxon>
        <taxon>Craniata</taxon>
        <taxon>Vertebrata</taxon>
        <taxon>Euteleostomi</taxon>
        <taxon>Actinopterygii</taxon>
        <taxon>Neopterygii</taxon>
        <taxon>Teleostei</taxon>
        <taxon>Neoteleostei</taxon>
        <taxon>Acanthomorphata</taxon>
        <taxon>Eupercaria</taxon>
        <taxon>Tetraodontiformes</taxon>
        <taxon>Molidae</taxon>
        <taxon>Mola</taxon>
    </lineage>
</organism>
<dbReference type="Pfam" id="PF00418">
    <property type="entry name" value="Tubulin-binding"/>
    <property type="match status" value="4"/>
</dbReference>
<feature type="region of interest" description="Disordered" evidence="8">
    <location>
        <begin position="268"/>
        <end position="297"/>
    </location>
</feature>
<dbReference type="STRING" id="94237.ENSMMOP00000003342"/>